<feature type="chain" id="PRO_5043789138" evidence="1">
    <location>
        <begin position="17"/>
        <end position="89"/>
    </location>
</feature>
<dbReference type="InterPro" id="IPR011330">
    <property type="entry name" value="Glyco_hydro/deAcase_b/a-brl"/>
</dbReference>
<keyword evidence="4" id="KW-1185">Reference proteome</keyword>
<evidence type="ECO:0000256" key="1">
    <source>
        <dbReference type="SAM" id="SignalP"/>
    </source>
</evidence>
<dbReference type="Pfam" id="PF01074">
    <property type="entry name" value="Glyco_hydro_38N"/>
    <property type="match status" value="1"/>
</dbReference>
<dbReference type="SUPFAM" id="SSF88713">
    <property type="entry name" value="Glycoside hydrolase/deacetylase"/>
    <property type="match status" value="1"/>
</dbReference>
<protein>
    <submittedName>
        <fullName evidence="3">MAN2B</fullName>
    </submittedName>
</protein>
<dbReference type="InterPro" id="IPR050843">
    <property type="entry name" value="Glycosyl_Hydrlase_38"/>
</dbReference>
<dbReference type="InterPro" id="IPR027291">
    <property type="entry name" value="Glyco_hydro_38_N_sf"/>
</dbReference>
<gene>
    <name evidence="3" type="ORF">AKO1_007170</name>
</gene>
<dbReference type="PANTHER" id="PTHR11607">
    <property type="entry name" value="ALPHA-MANNOSIDASE"/>
    <property type="match status" value="1"/>
</dbReference>
<dbReference type="EMBL" id="JAOPGA020000642">
    <property type="protein sequence ID" value="KAL0480216.1"/>
    <property type="molecule type" value="Genomic_DNA"/>
</dbReference>
<dbReference type="Proteomes" id="UP001431209">
    <property type="component" value="Unassembled WGS sequence"/>
</dbReference>
<feature type="non-terminal residue" evidence="3">
    <location>
        <position position="89"/>
    </location>
</feature>
<evidence type="ECO:0000313" key="3">
    <source>
        <dbReference type="EMBL" id="KAL0480216.1"/>
    </source>
</evidence>
<feature type="domain" description="Glycoside hydrolase family 38 N-terminal" evidence="2">
    <location>
        <begin position="25"/>
        <end position="87"/>
    </location>
</feature>
<dbReference type="GO" id="GO:0006013">
    <property type="term" value="P:mannose metabolic process"/>
    <property type="evidence" value="ECO:0007669"/>
    <property type="project" value="InterPro"/>
</dbReference>
<feature type="signal peptide" evidence="1">
    <location>
        <begin position="1"/>
        <end position="16"/>
    </location>
</feature>
<evidence type="ECO:0000313" key="4">
    <source>
        <dbReference type="Proteomes" id="UP001431209"/>
    </source>
</evidence>
<dbReference type="PANTHER" id="PTHR11607:SF3">
    <property type="entry name" value="LYSOSOMAL ALPHA-MANNOSIDASE"/>
    <property type="match status" value="1"/>
</dbReference>
<organism evidence="3 4">
    <name type="scientific">Acrasis kona</name>
    <dbReference type="NCBI Taxonomy" id="1008807"/>
    <lineage>
        <taxon>Eukaryota</taxon>
        <taxon>Discoba</taxon>
        <taxon>Heterolobosea</taxon>
        <taxon>Tetramitia</taxon>
        <taxon>Eutetramitia</taxon>
        <taxon>Acrasidae</taxon>
        <taxon>Acrasis</taxon>
    </lineage>
</organism>
<keyword evidence="1" id="KW-0732">Signal</keyword>
<dbReference type="Gene3D" id="3.20.110.10">
    <property type="entry name" value="Glycoside hydrolase 38, N terminal domain"/>
    <property type="match status" value="1"/>
</dbReference>
<dbReference type="GO" id="GO:0004559">
    <property type="term" value="F:alpha-mannosidase activity"/>
    <property type="evidence" value="ECO:0007669"/>
    <property type="project" value="InterPro"/>
</dbReference>
<accession>A0AAW2YTT0</accession>
<evidence type="ECO:0000259" key="2">
    <source>
        <dbReference type="Pfam" id="PF01074"/>
    </source>
</evidence>
<comment type="caution">
    <text evidence="3">The sequence shown here is derived from an EMBL/GenBank/DDBJ whole genome shotgun (WGS) entry which is preliminary data.</text>
</comment>
<sequence>MMNILLLVLCFITVLAQSIVAEPLNVYVVPHSHWDVGWIKTPDEYYNDQVSKIIDSTLEAVHANKNRRFIYSEIAYMERWWVTSTQRQK</sequence>
<reference evidence="3 4" key="1">
    <citation type="submission" date="2024-03" db="EMBL/GenBank/DDBJ databases">
        <title>The Acrasis kona genome and developmental transcriptomes reveal deep origins of eukaryotic multicellular pathways.</title>
        <authorList>
            <person name="Sheikh S."/>
            <person name="Fu C.-J."/>
            <person name="Brown M.W."/>
            <person name="Baldauf S.L."/>
        </authorList>
    </citation>
    <scope>NUCLEOTIDE SEQUENCE [LARGE SCALE GENOMIC DNA]</scope>
    <source>
        <strain evidence="3 4">ATCC MYA-3509</strain>
    </source>
</reference>
<name>A0AAW2YTT0_9EUKA</name>
<dbReference type="InterPro" id="IPR000602">
    <property type="entry name" value="Glyco_hydro_38_N"/>
</dbReference>
<proteinExistence type="predicted"/>
<dbReference type="AlphaFoldDB" id="A0AAW2YTT0"/>